<dbReference type="AlphaFoldDB" id="A0A1X7V8W2"/>
<keyword evidence="2" id="KW-0472">Membrane</keyword>
<gene>
    <name evidence="3" type="primary">100641247</name>
</gene>
<feature type="region of interest" description="Disordered" evidence="1">
    <location>
        <begin position="176"/>
        <end position="219"/>
    </location>
</feature>
<feature type="compositionally biased region" description="Basic and acidic residues" evidence="1">
    <location>
        <begin position="399"/>
        <end position="408"/>
    </location>
</feature>
<feature type="compositionally biased region" description="Polar residues" evidence="1">
    <location>
        <begin position="182"/>
        <end position="202"/>
    </location>
</feature>
<keyword evidence="4" id="KW-1185">Reference proteome</keyword>
<feature type="transmembrane region" description="Helical" evidence="2">
    <location>
        <begin position="478"/>
        <end position="503"/>
    </location>
</feature>
<sequence length="517" mass="57599">MTDEKEKVKRLRRILCSVLESKQADLREILQHGYLTNFSELMLSAKLINKEVNSKPDFANIIGSYIALMKWKETQDQLESHCYIFLEVLNSLSLDVVARTIKDAWRCEVCSELGITILLEKPLQVNQDIQHAPVYAPFYWVSSAQLPALRQQYYPVQPPKTSLELEKNLRRNSELSERLTSKVAQNQRTQSSNSLAETWSQELHQRQPPSPPDDYTSFETTQTSEIGVNNDTWLTPQNPALCGLKMVAPNSIENNIIQRTDPVPLVRGGGGSTSDQYNYSEVIPGSDIIPPPPSMYYGATFPSRSSTNDTATPLVVDNSPHPLSTNPVQSRPVRLSLTHGKSHPPSPAVNRGITASPSSGQSISSQGQRFPYLATDSSSPLNPEVRRSSIQQEISRPYSQEDKEDKGGNVEMVSGSSKSTSTIKTSDVASSKLSCARCIEHIQEISERDKRIATLEEKTSLLLEMKREKCTQLLEIKVAFAVLFVILIVVIAFLAVVLTMSMFPHPPPPPPNFYSCL</sequence>
<evidence type="ECO:0000256" key="2">
    <source>
        <dbReference type="SAM" id="Phobius"/>
    </source>
</evidence>
<keyword evidence="2" id="KW-0812">Transmembrane</keyword>
<dbReference type="Proteomes" id="UP000007879">
    <property type="component" value="Unassembled WGS sequence"/>
</dbReference>
<dbReference type="KEGG" id="aqu:100641247"/>
<feature type="compositionally biased region" description="Polar residues" evidence="1">
    <location>
        <begin position="388"/>
        <end position="398"/>
    </location>
</feature>
<feature type="region of interest" description="Disordered" evidence="1">
    <location>
        <begin position="303"/>
        <end position="423"/>
    </location>
</feature>
<evidence type="ECO:0000313" key="3">
    <source>
        <dbReference type="EnsemblMetazoa" id="Aqu2.1.35952_001"/>
    </source>
</evidence>
<evidence type="ECO:0000313" key="4">
    <source>
        <dbReference type="Proteomes" id="UP000007879"/>
    </source>
</evidence>
<reference evidence="4" key="1">
    <citation type="journal article" date="2010" name="Nature">
        <title>The Amphimedon queenslandica genome and the evolution of animal complexity.</title>
        <authorList>
            <person name="Srivastava M."/>
            <person name="Simakov O."/>
            <person name="Chapman J."/>
            <person name="Fahey B."/>
            <person name="Gauthier M.E."/>
            <person name="Mitros T."/>
            <person name="Richards G.S."/>
            <person name="Conaco C."/>
            <person name="Dacre M."/>
            <person name="Hellsten U."/>
            <person name="Larroux C."/>
            <person name="Putnam N.H."/>
            <person name="Stanke M."/>
            <person name="Adamska M."/>
            <person name="Darling A."/>
            <person name="Degnan S.M."/>
            <person name="Oakley T.H."/>
            <person name="Plachetzki D.C."/>
            <person name="Zhai Y."/>
            <person name="Adamski M."/>
            <person name="Calcino A."/>
            <person name="Cummins S.F."/>
            <person name="Goodstein D.M."/>
            <person name="Harris C."/>
            <person name="Jackson D.J."/>
            <person name="Leys S.P."/>
            <person name="Shu S."/>
            <person name="Woodcroft B.J."/>
            <person name="Vervoort M."/>
            <person name="Kosik K.S."/>
            <person name="Manning G."/>
            <person name="Degnan B.M."/>
            <person name="Rokhsar D.S."/>
        </authorList>
    </citation>
    <scope>NUCLEOTIDE SEQUENCE [LARGE SCALE GENOMIC DNA]</scope>
</reference>
<protein>
    <submittedName>
        <fullName evidence="3">Uncharacterized protein</fullName>
    </submittedName>
</protein>
<proteinExistence type="predicted"/>
<dbReference type="EnsemblMetazoa" id="Aqu2.1.35952_001">
    <property type="protein sequence ID" value="Aqu2.1.35952_001"/>
    <property type="gene ID" value="Aqu2.1.35952"/>
</dbReference>
<evidence type="ECO:0000256" key="1">
    <source>
        <dbReference type="SAM" id="MobiDB-lite"/>
    </source>
</evidence>
<dbReference type="EnsemblMetazoa" id="XM_019994787.1">
    <property type="protein sequence ID" value="XP_019850346.1"/>
    <property type="gene ID" value="LOC100641247"/>
</dbReference>
<reference evidence="3" key="2">
    <citation type="submission" date="2017-05" db="UniProtKB">
        <authorList>
            <consortium name="EnsemblMetazoa"/>
        </authorList>
    </citation>
    <scope>IDENTIFICATION</scope>
</reference>
<name>A0A1X7V8W2_AMPQE</name>
<dbReference type="InParanoid" id="A0A1X7V8W2"/>
<keyword evidence="2" id="KW-1133">Transmembrane helix</keyword>
<feature type="compositionally biased region" description="Low complexity" evidence="1">
    <location>
        <begin position="414"/>
        <end position="423"/>
    </location>
</feature>
<accession>A0A1X7V8W2</accession>
<feature type="compositionally biased region" description="Low complexity" evidence="1">
    <location>
        <begin position="356"/>
        <end position="368"/>
    </location>
</feature>
<organism evidence="3">
    <name type="scientific">Amphimedon queenslandica</name>
    <name type="common">Sponge</name>
    <dbReference type="NCBI Taxonomy" id="400682"/>
    <lineage>
        <taxon>Eukaryota</taxon>
        <taxon>Metazoa</taxon>
        <taxon>Porifera</taxon>
        <taxon>Demospongiae</taxon>
        <taxon>Heteroscleromorpha</taxon>
        <taxon>Haplosclerida</taxon>
        <taxon>Niphatidae</taxon>
        <taxon>Amphimedon</taxon>
    </lineage>
</organism>